<name>A0ACA9MSF8_9GLOM</name>
<gene>
    <name evidence="1" type="ORF">RPERSI_LOCUS6310</name>
</gene>
<dbReference type="Proteomes" id="UP000789920">
    <property type="component" value="Unassembled WGS sequence"/>
</dbReference>
<dbReference type="EMBL" id="CAJVQC010009950">
    <property type="protein sequence ID" value="CAG8611012.1"/>
    <property type="molecule type" value="Genomic_DNA"/>
</dbReference>
<comment type="caution">
    <text evidence="1">The sequence shown here is derived from an EMBL/GenBank/DDBJ whole genome shotgun (WGS) entry which is preliminary data.</text>
</comment>
<sequence length="279" mass="32661">MTCNHIKQAKEEILLLIKNLGNKKDKTIHDNKEYVSKEEIDKITKQLEKRISVTTTNKKLLNKTNREISNKSTDVVIDQVAMSDRLHDIYKILEQCNCYNDLKIALEKKVVEVNGLVDRLESAPGNLQSRQPRIGGTQNLVQYNEGETQKLNNKISSLKDQIKALREKNCRYELQIEEEKLERIVRRVGNEEQIYNLRDCCVQAKRSFRPSDTTNTTREIERELSRNIERSEVREIKSCCEKIAELQLKLDQQAWNQEILEMDAHIETPTNINPWHNFN</sequence>
<keyword evidence="2" id="KW-1185">Reference proteome</keyword>
<organism evidence="1 2">
    <name type="scientific">Racocetra persica</name>
    <dbReference type="NCBI Taxonomy" id="160502"/>
    <lineage>
        <taxon>Eukaryota</taxon>
        <taxon>Fungi</taxon>
        <taxon>Fungi incertae sedis</taxon>
        <taxon>Mucoromycota</taxon>
        <taxon>Glomeromycotina</taxon>
        <taxon>Glomeromycetes</taxon>
        <taxon>Diversisporales</taxon>
        <taxon>Gigasporaceae</taxon>
        <taxon>Racocetra</taxon>
    </lineage>
</organism>
<proteinExistence type="predicted"/>
<accession>A0ACA9MSF8</accession>
<protein>
    <submittedName>
        <fullName evidence="1">33183_t:CDS:1</fullName>
    </submittedName>
</protein>
<reference evidence="1" key="1">
    <citation type="submission" date="2021-06" db="EMBL/GenBank/DDBJ databases">
        <authorList>
            <person name="Kallberg Y."/>
            <person name="Tangrot J."/>
            <person name="Rosling A."/>
        </authorList>
    </citation>
    <scope>NUCLEOTIDE SEQUENCE</scope>
    <source>
        <strain evidence="1">MA461A</strain>
    </source>
</reference>
<evidence type="ECO:0000313" key="2">
    <source>
        <dbReference type="Proteomes" id="UP000789920"/>
    </source>
</evidence>
<evidence type="ECO:0000313" key="1">
    <source>
        <dbReference type="EMBL" id="CAG8611012.1"/>
    </source>
</evidence>